<dbReference type="Proteomes" id="UP001150941">
    <property type="component" value="Unassembled WGS sequence"/>
</dbReference>
<reference evidence="1" key="2">
    <citation type="journal article" date="2023" name="IMA Fungus">
        <title>Comparative genomic study of the Penicillium genus elucidates a diverse pangenome and 15 lateral gene transfer events.</title>
        <authorList>
            <person name="Petersen C."/>
            <person name="Sorensen T."/>
            <person name="Nielsen M.R."/>
            <person name="Sondergaard T.E."/>
            <person name="Sorensen J.L."/>
            <person name="Fitzpatrick D.A."/>
            <person name="Frisvad J.C."/>
            <person name="Nielsen K.L."/>
        </authorList>
    </citation>
    <scope>NUCLEOTIDE SEQUENCE</scope>
    <source>
        <strain evidence="1">IBT 19713</strain>
    </source>
</reference>
<comment type="caution">
    <text evidence="1">The sequence shown here is derived from an EMBL/GenBank/DDBJ whole genome shotgun (WGS) entry which is preliminary data.</text>
</comment>
<evidence type="ECO:0000313" key="2">
    <source>
        <dbReference type="Proteomes" id="UP001150941"/>
    </source>
</evidence>
<evidence type="ECO:0000313" key="1">
    <source>
        <dbReference type="EMBL" id="KAJ5240100.1"/>
    </source>
</evidence>
<name>A0A9W9TST6_9EURO</name>
<dbReference type="OrthoDB" id="10042665at2759"/>
<organism evidence="1 2">
    <name type="scientific">Penicillium chermesinum</name>
    <dbReference type="NCBI Taxonomy" id="63820"/>
    <lineage>
        <taxon>Eukaryota</taxon>
        <taxon>Fungi</taxon>
        <taxon>Dikarya</taxon>
        <taxon>Ascomycota</taxon>
        <taxon>Pezizomycotina</taxon>
        <taxon>Eurotiomycetes</taxon>
        <taxon>Eurotiomycetidae</taxon>
        <taxon>Eurotiales</taxon>
        <taxon>Aspergillaceae</taxon>
        <taxon>Penicillium</taxon>
    </lineage>
</organism>
<reference evidence="1" key="1">
    <citation type="submission" date="2022-11" db="EMBL/GenBank/DDBJ databases">
        <authorList>
            <person name="Petersen C."/>
        </authorList>
    </citation>
    <scope>NUCLEOTIDE SEQUENCE</scope>
    <source>
        <strain evidence="1">IBT 19713</strain>
    </source>
</reference>
<gene>
    <name evidence="1" type="ORF">N7468_004719</name>
</gene>
<dbReference type="PANTHER" id="PTHR46411:SF3">
    <property type="entry name" value="AAA+ ATPASE DOMAIN-CONTAINING PROTEIN"/>
    <property type="match status" value="1"/>
</dbReference>
<keyword evidence="2" id="KW-1185">Reference proteome</keyword>
<dbReference type="InterPro" id="IPR027417">
    <property type="entry name" value="P-loop_NTPase"/>
</dbReference>
<accession>A0A9W9TST6</accession>
<dbReference type="EMBL" id="JAPQKS010000003">
    <property type="protein sequence ID" value="KAJ5240100.1"/>
    <property type="molecule type" value="Genomic_DNA"/>
</dbReference>
<dbReference type="AlphaFoldDB" id="A0A9W9TST6"/>
<dbReference type="SUPFAM" id="SSF52540">
    <property type="entry name" value="P-loop containing nucleoside triphosphate hydrolases"/>
    <property type="match status" value="1"/>
</dbReference>
<sequence>MLFQFQGEDNKGYLLVISENPSRDDTDGTVRRRRAKELTFEVCRRSFYAIKTFNLTRASGLPGVRKTFIVEVTSEYFKLLLYLIAKHFSAVLLLDEADTFMEQRISYYDTHNRLVTICLGKLEYYQGILFLTSSRGIRFDDAILSRIYLIIEYENLPREFHRDLWSTFLSKGCSMQGPAVVEEHELRRLESLDLKRREVPIF</sequence>
<dbReference type="GeneID" id="83201319"/>
<proteinExistence type="predicted"/>
<dbReference type="Gene3D" id="3.40.50.300">
    <property type="entry name" value="P-loop containing nucleotide triphosphate hydrolases"/>
    <property type="match status" value="1"/>
</dbReference>
<dbReference type="RefSeq" id="XP_058333019.1">
    <property type="nucleotide sequence ID" value="XM_058474016.1"/>
</dbReference>
<dbReference type="PANTHER" id="PTHR46411">
    <property type="entry name" value="FAMILY ATPASE, PUTATIVE-RELATED"/>
    <property type="match status" value="1"/>
</dbReference>
<protein>
    <submittedName>
        <fullName evidence="1">ATPase AAA-type core</fullName>
    </submittedName>
</protein>